<feature type="compositionally biased region" description="Polar residues" evidence="1">
    <location>
        <begin position="140"/>
        <end position="149"/>
    </location>
</feature>
<keyword evidence="4" id="KW-1185">Reference proteome</keyword>
<reference evidence="4" key="1">
    <citation type="submission" date="2015-02" db="EMBL/GenBank/DDBJ databases">
        <title>Genome sequencing for Strongylocentrotus purpuratus.</title>
        <authorList>
            <person name="Murali S."/>
            <person name="Liu Y."/>
            <person name="Vee V."/>
            <person name="English A."/>
            <person name="Wang M."/>
            <person name="Skinner E."/>
            <person name="Han Y."/>
            <person name="Muzny D.M."/>
            <person name="Worley K.C."/>
            <person name="Gibbs R.A."/>
        </authorList>
    </citation>
    <scope>NUCLEOTIDE SEQUENCE</scope>
</reference>
<feature type="region of interest" description="Disordered" evidence="1">
    <location>
        <begin position="96"/>
        <end position="120"/>
    </location>
</feature>
<reference evidence="3" key="2">
    <citation type="submission" date="2021-01" db="UniProtKB">
        <authorList>
            <consortium name="EnsemblMetazoa"/>
        </authorList>
    </citation>
    <scope>IDENTIFICATION</scope>
</reference>
<feature type="compositionally biased region" description="Polar residues" evidence="1">
    <location>
        <begin position="211"/>
        <end position="224"/>
    </location>
</feature>
<evidence type="ECO:0000313" key="4">
    <source>
        <dbReference type="Proteomes" id="UP000007110"/>
    </source>
</evidence>
<dbReference type="OrthoDB" id="10316403at2759"/>
<feature type="transmembrane region" description="Helical" evidence="2">
    <location>
        <begin position="6"/>
        <end position="30"/>
    </location>
</feature>
<dbReference type="Proteomes" id="UP000007110">
    <property type="component" value="Unassembled WGS sequence"/>
</dbReference>
<keyword evidence="2" id="KW-0472">Membrane</keyword>
<dbReference type="KEGG" id="spu:100891189"/>
<feature type="region of interest" description="Disordered" evidence="1">
    <location>
        <begin position="175"/>
        <end position="237"/>
    </location>
</feature>
<evidence type="ECO:0000313" key="3">
    <source>
        <dbReference type="EnsemblMetazoa" id="XP_003726226"/>
    </source>
</evidence>
<name>A0A7M7GFT9_STRPU</name>
<dbReference type="OMA" id="CLYSAYK"/>
<dbReference type="RefSeq" id="XP_003726226.1">
    <property type="nucleotide sequence ID" value="XM_003726178.3"/>
</dbReference>
<feature type="region of interest" description="Disordered" evidence="1">
    <location>
        <begin position="135"/>
        <end position="159"/>
    </location>
</feature>
<evidence type="ECO:0000256" key="2">
    <source>
        <dbReference type="SAM" id="Phobius"/>
    </source>
</evidence>
<keyword evidence="2" id="KW-1133">Transmembrane helix</keyword>
<dbReference type="EnsemblMetazoa" id="XM_003726178">
    <property type="protein sequence ID" value="XP_003726226"/>
    <property type="gene ID" value="LOC100891189"/>
</dbReference>
<organism evidence="3 4">
    <name type="scientific">Strongylocentrotus purpuratus</name>
    <name type="common">Purple sea urchin</name>
    <dbReference type="NCBI Taxonomy" id="7668"/>
    <lineage>
        <taxon>Eukaryota</taxon>
        <taxon>Metazoa</taxon>
        <taxon>Echinodermata</taxon>
        <taxon>Eleutherozoa</taxon>
        <taxon>Echinozoa</taxon>
        <taxon>Echinoidea</taxon>
        <taxon>Euechinoidea</taxon>
        <taxon>Echinacea</taxon>
        <taxon>Camarodonta</taxon>
        <taxon>Echinidea</taxon>
        <taxon>Strongylocentrotidae</taxon>
        <taxon>Strongylocentrotus</taxon>
    </lineage>
</organism>
<feature type="compositionally biased region" description="Polar residues" evidence="1">
    <location>
        <begin position="175"/>
        <end position="188"/>
    </location>
</feature>
<evidence type="ECO:0000256" key="1">
    <source>
        <dbReference type="SAM" id="MobiDB-lite"/>
    </source>
</evidence>
<protein>
    <submittedName>
        <fullName evidence="3">Uncharacterized protein</fullName>
    </submittedName>
</protein>
<dbReference type="AlphaFoldDB" id="A0A7M7GFT9"/>
<proteinExistence type="predicted"/>
<sequence length="237" mass="25418">MTTDVGFIAGVTVGAAIASAFLFACLYSAYRAVMDRRRIEDKNKSIRDQRLLAAAECETGAPVAEPALAETASALQQQKQHLSPEGLGRQLRAGSAPNIQEARRGSAFKPPPTPTEKRWTRQGLQYRNEGGCVHIHKTDSTSGNTNSECGSRKNSRQMDTADLEGDVFMTVPTTHRQRSASADVTHTAQSPTSSTTITITQPTQKPVYLSTDGSGTQPQSTTEAPKSAPGSKDPSWV</sequence>
<keyword evidence="2" id="KW-0812">Transmembrane</keyword>
<dbReference type="InParanoid" id="A0A7M7GFT9"/>
<feature type="compositionally biased region" description="Low complexity" evidence="1">
    <location>
        <begin position="189"/>
        <end position="204"/>
    </location>
</feature>
<dbReference type="GeneID" id="100891189"/>
<accession>A0A7M7GFT9</accession>